<evidence type="ECO:0000256" key="2">
    <source>
        <dbReference type="SAM" id="MobiDB-lite"/>
    </source>
</evidence>
<protein>
    <submittedName>
        <fullName evidence="3">Uncharacterized protein</fullName>
    </submittedName>
</protein>
<feature type="coiled-coil region" evidence="1">
    <location>
        <begin position="216"/>
        <end position="246"/>
    </location>
</feature>
<feature type="region of interest" description="Disordered" evidence="2">
    <location>
        <begin position="50"/>
        <end position="78"/>
    </location>
</feature>
<dbReference type="GO" id="GO:0005869">
    <property type="term" value="C:dynactin complex"/>
    <property type="evidence" value="ECO:0007669"/>
    <property type="project" value="InterPro"/>
</dbReference>
<reference evidence="3" key="1">
    <citation type="submission" date="2021-07" db="EMBL/GenBank/DDBJ databases">
        <title>Draft genome of Mortierella alpina, strain LL118, isolated from an aspen leaf litter sample.</title>
        <authorList>
            <person name="Yang S."/>
            <person name="Vinatzer B.A."/>
        </authorList>
    </citation>
    <scope>NUCLEOTIDE SEQUENCE</scope>
    <source>
        <strain evidence="3">LL118</strain>
    </source>
</reference>
<dbReference type="PANTHER" id="PTHR28360:SF1">
    <property type="entry name" value="DYNACTIN SUBUNIT 3"/>
    <property type="match status" value="1"/>
</dbReference>
<organism evidence="3 4">
    <name type="scientific">Mortierella alpina</name>
    <name type="common">Oleaginous fungus</name>
    <name type="synonym">Mortierella renispora</name>
    <dbReference type="NCBI Taxonomy" id="64518"/>
    <lineage>
        <taxon>Eukaryota</taxon>
        <taxon>Fungi</taxon>
        <taxon>Fungi incertae sedis</taxon>
        <taxon>Mucoromycota</taxon>
        <taxon>Mortierellomycotina</taxon>
        <taxon>Mortierellomycetes</taxon>
        <taxon>Mortierellales</taxon>
        <taxon>Mortierellaceae</taxon>
        <taxon>Mortierella</taxon>
    </lineage>
</organism>
<dbReference type="PANTHER" id="PTHR28360">
    <property type="entry name" value="DYNACTIN SUBUNIT 3"/>
    <property type="match status" value="1"/>
</dbReference>
<feature type="compositionally biased region" description="Polar residues" evidence="2">
    <location>
        <begin position="1"/>
        <end position="11"/>
    </location>
</feature>
<dbReference type="Proteomes" id="UP000717515">
    <property type="component" value="Unassembled WGS sequence"/>
</dbReference>
<dbReference type="AlphaFoldDB" id="A0A9P8A585"/>
<evidence type="ECO:0000313" key="4">
    <source>
        <dbReference type="Proteomes" id="UP000717515"/>
    </source>
</evidence>
<feature type="compositionally biased region" description="Low complexity" evidence="2">
    <location>
        <begin position="153"/>
        <end position="162"/>
    </location>
</feature>
<feature type="compositionally biased region" description="Basic residues" evidence="2">
    <location>
        <begin position="140"/>
        <end position="152"/>
    </location>
</feature>
<accession>A0A9P8A585</accession>
<keyword evidence="1" id="KW-0175">Coiled coil</keyword>
<feature type="region of interest" description="Disordered" evidence="2">
    <location>
        <begin position="102"/>
        <end position="167"/>
    </location>
</feature>
<name>A0A9P8A585_MORAP</name>
<sequence length="323" mass="35589">MRLDSLPSTTALALRHPHSPLQGQPKEARAPWKYRRHHCPCRNHRATGRLGLSSTMLASPAGTSLSQTHSTEGGDQQQLQDLESLAQRLRALEVLLAPTAASRANGRVSSGGDSPGDVAGEEDAPVGATSPSRRGGDHIIHHHSHHSSHHGSRQNQHNQNGHTPGSISRRIQNIETNLWAAAKERKPTEEFLLKYEASNLVPSLNGSHSDRELLTLQAKAELILSAQEELQKLAEESKEIQNLQRCAEIGGLKNVESQYPVLSQLETVHIEQCQESNKISDRMNKLTDDYNSLINTLSEVFLSWDALLTAAEIKVSEVERSRN</sequence>
<dbReference type="GO" id="GO:0061640">
    <property type="term" value="P:cytoskeleton-dependent cytokinesis"/>
    <property type="evidence" value="ECO:0007669"/>
    <property type="project" value="InterPro"/>
</dbReference>
<gene>
    <name evidence="3" type="ORF">KVV02_006037</name>
</gene>
<feature type="region of interest" description="Disordered" evidence="2">
    <location>
        <begin position="1"/>
        <end position="31"/>
    </location>
</feature>
<feature type="compositionally biased region" description="Polar residues" evidence="2">
    <location>
        <begin position="52"/>
        <end position="78"/>
    </location>
</feature>
<comment type="caution">
    <text evidence="3">The sequence shown here is derived from an EMBL/GenBank/DDBJ whole genome shotgun (WGS) entry which is preliminary data.</text>
</comment>
<evidence type="ECO:0000313" key="3">
    <source>
        <dbReference type="EMBL" id="KAG9324543.1"/>
    </source>
</evidence>
<proteinExistence type="predicted"/>
<dbReference type="EMBL" id="JAIFTL010000064">
    <property type="protein sequence ID" value="KAG9324543.1"/>
    <property type="molecule type" value="Genomic_DNA"/>
</dbReference>
<evidence type="ECO:0000256" key="1">
    <source>
        <dbReference type="SAM" id="Coils"/>
    </source>
</evidence>
<dbReference type="Pfam" id="PF07426">
    <property type="entry name" value="Dynactin_p22"/>
    <property type="match status" value="1"/>
</dbReference>
<dbReference type="InterPro" id="IPR009991">
    <property type="entry name" value="DCTN3"/>
</dbReference>